<reference evidence="1" key="2">
    <citation type="submission" date="2007-03" db="EMBL/GenBank/DDBJ databases">
        <authorList>
            <consortium name="The International Medicago Genome Annotation Group"/>
        </authorList>
    </citation>
    <scope>NUCLEOTIDE SEQUENCE</scope>
</reference>
<dbReference type="AlphaFoldDB" id="A2Q1F8"/>
<dbReference type="EMBL" id="AC148815">
    <property type="protein sequence ID" value="ABN05775.1"/>
    <property type="molecule type" value="Genomic_DNA"/>
</dbReference>
<accession>A2Q1F8</accession>
<organism evidence="1">
    <name type="scientific">Medicago truncatula</name>
    <name type="common">Barrel medic</name>
    <name type="synonym">Medicago tribuloides</name>
    <dbReference type="NCBI Taxonomy" id="3880"/>
    <lineage>
        <taxon>Eukaryota</taxon>
        <taxon>Viridiplantae</taxon>
        <taxon>Streptophyta</taxon>
        <taxon>Embryophyta</taxon>
        <taxon>Tracheophyta</taxon>
        <taxon>Spermatophyta</taxon>
        <taxon>Magnoliopsida</taxon>
        <taxon>eudicotyledons</taxon>
        <taxon>Gunneridae</taxon>
        <taxon>Pentapetalae</taxon>
        <taxon>rosids</taxon>
        <taxon>fabids</taxon>
        <taxon>Fabales</taxon>
        <taxon>Fabaceae</taxon>
        <taxon>Papilionoideae</taxon>
        <taxon>50 kb inversion clade</taxon>
        <taxon>NPAAA clade</taxon>
        <taxon>Hologalegina</taxon>
        <taxon>IRL clade</taxon>
        <taxon>Trifolieae</taxon>
        <taxon>Medicago</taxon>
    </lineage>
</organism>
<name>A2Q1F8_MEDTR</name>
<evidence type="ECO:0000313" key="1">
    <source>
        <dbReference type="EMBL" id="ABN05775.1"/>
    </source>
</evidence>
<gene>
    <name evidence="1" type="ORF">MtrDRAFT_AC148815g38v2</name>
</gene>
<reference evidence="1" key="1">
    <citation type="submission" date="2004-07" db="EMBL/GenBank/DDBJ databases">
        <authorList>
            <person name="Town C.D."/>
        </authorList>
    </citation>
    <scope>NUCLEOTIDE SEQUENCE</scope>
</reference>
<proteinExistence type="predicted"/>
<sequence>MAFQFPCSASGSLFMILVQEGIQFSSSNFLLINETSTSDSGGNPCKISLSCSWDDNGSPVANKESMMTLTLRRNCWIDRLRTSVFLSLLLSCTPLHSFDCESMYESCLIALLMDTLNDLGEDWACN</sequence>
<protein>
    <submittedName>
        <fullName evidence="1">Uncharacterized protein</fullName>
    </submittedName>
</protein>